<evidence type="ECO:0000259" key="1">
    <source>
        <dbReference type="Pfam" id="PF06983"/>
    </source>
</evidence>
<name>A0A1I6XIZ1_9FLAO</name>
<dbReference type="RefSeq" id="WP_090245441.1">
    <property type="nucleotide sequence ID" value="NZ_FPAS01000001.1"/>
</dbReference>
<gene>
    <name evidence="2" type="ORF">SAMN05216474_0244</name>
</gene>
<dbReference type="OrthoDB" id="9795306at2"/>
<dbReference type="SUPFAM" id="SSF54593">
    <property type="entry name" value="Glyoxalase/Bleomycin resistance protein/Dihydroxybiphenyl dioxygenase"/>
    <property type="match status" value="1"/>
</dbReference>
<dbReference type="Pfam" id="PF06983">
    <property type="entry name" value="3-dmu-9_3-mt"/>
    <property type="match status" value="1"/>
</dbReference>
<dbReference type="InterPro" id="IPR029068">
    <property type="entry name" value="Glyas_Bleomycin-R_OHBP_Dase"/>
</dbReference>
<dbReference type="GO" id="GO:0008168">
    <property type="term" value="F:methyltransferase activity"/>
    <property type="evidence" value="ECO:0007669"/>
    <property type="project" value="UniProtKB-KW"/>
</dbReference>
<dbReference type="Proteomes" id="UP000236454">
    <property type="component" value="Unassembled WGS sequence"/>
</dbReference>
<protein>
    <submittedName>
        <fullName evidence="2">Glyoxalase superfamily enzyme, possibly 3-demethylubiquinone-9 3-methyltransferase</fullName>
    </submittedName>
</protein>
<dbReference type="AlphaFoldDB" id="A0A1I6XIZ1"/>
<dbReference type="Gene3D" id="3.30.720.110">
    <property type="match status" value="1"/>
</dbReference>
<dbReference type="PANTHER" id="PTHR33990">
    <property type="entry name" value="PROTEIN YJDN-RELATED"/>
    <property type="match status" value="1"/>
</dbReference>
<feature type="domain" description="PhnB-like" evidence="1">
    <location>
        <begin position="4"/>
        <end position="139"/>
    </location>
</feature>
<keyword evidence="2" id="KW-0830">Ubiquinone</keyword>
<dbReference type="Gene3D" id="3.30.720.100">
    <property type="match status" value="1"/>
</dbReference>
<keyword evidence="2" id="KW-0808">Transferase</keyword>
<sequence length="142" mass="15981">MQTTSFLTFVGGQCGKGLEAIELYTSLFPNSEIKRLDHYKEGEPGGAPDLIKFAEFTLNGTSYLLSESNYNHEWGFTPGVSILVRDNSEEQLQHLYNQLSTEGGQVMVPLDDYKGEGDYGFGRKFGWCADKFGVNWQFVLME</sequence>
<dbReference type="PANTHER" id="PTHR33990:SF4">
    <property type="entry name" value="PHNB-LIKE DOMAIN-CONTAINING PROTEIN"/>
    <property type="match status" value="1"/>
</dbReference>
<dbReference type="GO" id="GO:0032259">
    <property type="term" value="P:methylation"/>
    <property type="evidence" value="ECO:0007669"/>
    <property type="project" value="UniProtKB-KW"/>
</dbReference>
<dbReference type="CDD" id="cd06588">
    <property type="entry name" value="PhnB_like"/>
    <property type="match status" value="1"/>
</dbReference>
<dbReference type="STRING" id="477690.SAMN05216474_0244"/>
<evidence type="ECO:0000313" key="2">
    <source>
        <dbReference type="EMBL" id="SFT38309.1"/>
    </source>
</evidence>
<organism evidence="2 3">
    <name type="scientific">Lishizhenia tianjinensis</name>
    <dbReference type="NCBI Taxonomy" id="477690"/>
    <lineage>
        <taxon>Bacteria</taxon>
        <taxon>Pseudomonadati</taxon>
        <taxon>Bacteroidota</taxon>
        <taxon>Flavobacteriia</taxon>
        <taxon>Flavobacteriales</taxon>
        <taxon>Crocinitomicaceae</taxon>
        <taxon>Lishizhenia</taxon>
    </lineage>
</organism>
<proteinExistence type="predicted"/>
<evidence type="ECO:0000313" key="3">
    <source>
        <dbReference type="Proteomes" id="UP000236454"/>
    </source>
</evidence>
<keyword evidence="3" id="KW-1185">Reference proteome</keyword>
<dbReference type="PIRSF" id="PIRSF021700">
    <property type="entry name" value="3_dmu_93_MTrfase"/>
    <property type="match status" value="1"/>
</dbReference>
<reference evidence="2 3" key="1">
    <citation type="submission" date="2016-10" db="EMBL/GenBank/DDBJ databases">
        <authorList>
            <person name="de Groot N.N."/>
        </authorList>
    </citation>
    <scope>NUCLEOTIDE SEQUENCE [LARGE SCALE GENOMIC DNA]</scope>
    <source>
        <strain evidence="2 3">CGMCC 1.7005</strain>
    </source>
</reference>
<dbReference type="InterPro" id="IPR009725">
    <property type="entry name" value="3_dmu_93_MTrfase"/>
</dbReference>
<dbReference type="InterPro" id="IPR028973">
    <property type="entry name" value="PhnB-like"/>
</dbReference>
<keyword evidence="2" id="KW-0489">Methyltransferase</keyword>
<dbReference type="EMBL" id="FPAS01000001">
    <property type="protein sequence ID" value="SFT38309.1"/>
    <property type="molecule type" value="Genomic_DNA"/>
</dbReference>
<accession>A0A1I6XIZ1</accession>